<dbReference type="PANTHER" id="PTHR45947:SF3">
    <property type="entry name" value="SULFOQUINOVOSYL TRANSFERASE SQD2"/>
    <property type="match status" value="1"/>
</dbReference>
<feature type="domain" description="Glycosyl transferase family 1" evidence="1">
    <location>
        <begin position="186"/>
        <end position="336"/>
    </location>
</feature>
<keyword evidence="3" id="KW-0808">Transferase</keyword>
<reference evidence="4" key="1">
    <citation type="submission" date="2017-09" db="EMBL/GenBank/DDBJ databases">
        <title>Depth-based differentiation of microbial function through sediment-hosted aquifers and enrichment of novel symbionts in the deep terrestrial subsurface.</title>
        <authorList>
            <person name="Probst A.J."/>
            <person name="Ladd B."/>
            <person name="Jarett J.K."/>
            <person name="Geller-Mcgrath D.E."/>
            <person name="Sieber C.M.K."/>
            <person name="Emerson J.B."/>
            <person name="Anantharaman K."/>
            <person name="Thomas B.C."/>
            <person name="Malmstrom R."/>
            <person name="Stieglmeier M."/>
            <person name="Klingl A."/>
            <person name="Woyke T."/>
            <person name="Ryan C.M."/>
            <person name="Banfield J.F."/>
        </authorList>
    </citation>
    <scope>NUCLEOTIDE SEQUENCE [LARGE SCALE GENOMIC DNA]</scope>
</reference>
<dbReference type="SUPFAM" id="SSF53756">
    <property type="entry name" value="UDP-Glycosyltransferase/glycogen phosphorylase"/>
    <property type="match status" value="1"/>
</dbReference>
<dbReference type="InterPro" id="IPR028098">
    <property type="entry name" value="Glyco_trans_4-like_N"/>
</dbReference>
<comment type="caution">
    <text evidence="3">The sequence shown here is derived from an EMBL/GenBank/DDBJ whole genome shotgun (WGS) entry which is preliminary data.</text>
</comment>
<dbReference type="Pfam" id="PF00534">
    <property type="entry name" value="Glycos_transf_1"/>
    <property type="match status" value="1"/>
</dbReference>
<dbReference type="Pfam" id="PF13439">
    <property type="entry name" value="Glyco_transf_4"/>
    <property type="match status" value="1"/>
</dbReference>
<dbReference type="Proteomes" id="UP000230105">
    <property type="component" value="Unassembled WGS sequence"/>
</dbReference>
<protein>
    <submittedName>
        <fullName evidence="3">Glycosyl transferase family 1</fullName>
    </submittedName>
</protein>
<dbReference type="PANTHER" id="PTHR45947">
    <property type="entry name" value="SULFOQUINOVOSYL TRANSFERASE SQD2"/>
    <property type="match status" value="1"/>
</dbReference>
<dbReference type="InterPro" id="IPR001296">
    <property type="entry name" value="Glyco_trans_1"/>
</dbReference>
<evidence type="ECO:0000259" key="1">
    <source>
        <dbReference type="Pfam" id="PF00534"/>
    </source>
</evidence>
<evidence type="ECO:0000259" key="2">
    <source>
        <dbReference type="Pfam" id="PF13439"/>
    </source>
</evidence>
<sequence>MKIALIGQKGIPVTHGGGVEKHVENLAVRLVELGHEVIVYTRHGYTDKRLKEYKGVKLVGLPSVPTKNLDAISHTFLAALDVIFRKVDVVHFHSIGPSSLIWLVKLFKPHTPVISTFHSQCYHNQKWGFFAKNYLRFGEYMCSQKADTVITVSKSLLDHVMRKYPTAHAKYIPNGVNIPEMLPAQEITDKWGLTKDSYILNIGRLVANKGVEYLIAAYKQIKTDKKLVIVGDGIMEEKLKRLADRHPNIIFTGNQSGQNLGELFSNAYIFVQPSESEGLSIALLEAMSYRNPCLVSDIPANREVVGENGFTFKTMDESDLKTKLEELLTSPDKLKANKEAM</sequence>
<organism evidence="3 4">
    <name type="scientific">Candidatus Falkowbacteria bacterium CG_4_10_14_0_8_um_filter_41_36</name>
    <dbReference type="NCBI Taxonomy" id="1974556"/>
    <lineage>
        <taxon>Bacteria</taxon>
        <taxon>Candidatus Falkowiibacteriota</taxon>
    </lineage>
</organism>
<proteinExistence type="predicted"/>
<feature type="non-terminal residue" evidence="3">
    <location>
        <position position="341"/>
    </location>
</feature>
<dbReference type="CDD" id="cd03801">
    <property type="entry name" value="GT4_PimA-like"/>
    <property type="match status" value="1"/>
</dbReference>
<dbReference type="InterPro" id="IPR050194">
    <property type="entry name" value="Glycosyltransferase_grp1"/>
</dbReference>
<feature type="domain" description="Glycosyltransferase subfamily 4-like N-terminal" evidence="2">
    <location>
        <begin position="17"/>
        <end position="177"/>
    </location>
</feature>
<accession>A0A2M7RYA8</accession>
<evidence type="ECO:0000313" key="3">
    <source>
        <dbReference type="EMBL" id="PIZ11209.1"/>
    </source>
</evidence>
<gene>
    <name evidence="3" type="ORF">COY54_00630</name>
</gene>
<dbReference type="Gene3D" id="3.40.50.2000">
    <property type="entry name" value="Glycogen Phosphorylase B"/>
    <property type="match status" value="2"/>
</dbReference>
<name>A0A2M7RYA8_9BACT</name>
<dbReference type="EMBL" id="PFMP01000014">
    <property type="protein sequence ID" value="PIZ11209.1"/>
    <property type="molecule type" value="Genomic_DNA"/>
</dbReference>
<evidence type="ECO:0000313" key="4">
    <source>
        <dbReference type="Proteomes" id="UP000230105"/>
    </source>
</evidence>
<dbReference type="AlphaFoldDB" id="A0A2M7RYA8"/>
<dbReference type="GO" id="GO:0016757">
    <property type="term" value="F:glycosyltransferase activity"/>
    <property type="evidence" value="ECO:0007669"/>
    <property type="project" value="InterPro"/>
</dbReference>